<reference evidence="2 3" key="1">
    <citation type="submission" date="2015-03" db="EMBL/GenBank/DDBJ databases">
        <title>Genome assembly of Sandaracinus amylolyticus DSM 53668.</title>
        <authorList>
            <person name="Sharma G."/>
            <person name="Subramanian S."/>
        </authorList>
    </citation>
    <scope>NUCLEOTIDE SEQUENCE [LARGE SCALE GENOMIC DNA]</scope>
    <source>
        <strain evidence="2 3">DSM 53668</strain>
    </source>
</reference>
<dbReference type="STRING" id="927083.DB32_002083"/>
<dbReference type="EMBL" id="CP011125">
    <property type="protein sequence ID" value="AKF04934.1"/>
    <property type="molecule type" value="Genomic_DNA"/>
</dbReference>
<sequence>MGERRRRREAELGRDLRDARAGHREALHRAQHARRVEVVAKAERELDFHPPRHRALRHARGARHVGRAQRIAEPCVHDREGTAQLVAARRRQVHRERVRRASLRDLDQHAQEATTARVARSLARTPAHRVQDHLARERVDREHHAGRSGRRREPRGPVDRAEARGVIDVDAMRDARADQRGAPRRQEPHALLELEPQRALGREEQLVTAMRVPRARAGRELVRERERRCGDAIDVDVMGTHRTRVTSSSCGMATGVRG</sequence>
<protein>
    <submittedName>
        <fullName evidence="2">Uncharacterized protein</fullName>
    </submittedName>
</protein>
<dbReference type="Proteomes" id="UP000034883">
    <property type="component" value="Chromosome"/>
</dbReference>
<feature type="compositionally biased region" description="Basic and acidic residues" evidence="1">
    <location>
        <begin position="129"/>
        <end position="145"/>
    </location>
</feature>
<organism evidence="2 3">
    <name type="scientific">Sandaracinus amylolyticus</name>
    <dbReference type="NCBI Taxonomy" id="927083"/>
    <lineage>
        <taxon>Bacteria</taxon>
        <taxon>Pseudomonadati</taxon>
        <taxon>Myxococcota</taxon>
        <taxon>Polyangia</taxon>
        <taxon>Polyangiales</taxon>
        <taxon>Sandaracinaceae</taxon>
        <taxon>Sandaracinus</taxon>
    </lineage>
</organism>
<feature type="compositionally biased region" description="Basic and acidic residues" evidence="1">
    <location>
        <begin position="154"/>
        <end position="164"/>
    </location>
</feature>
<keyword evidence="3" id="KW-1185">Reference proteome</keyword>
<feature type="region of interest" description="Disordered" evidence="1">
    <location>
        <begin position="105"/>
        <end position="164"/>
    </location>
</feature>
<proteinExistence type="predicted"/>
<evidence type="ECO:0000313" key="2">
    <source>
        <dbReference type="EMBL" id="AKF04934.1"/>
    </source>
</evidence>
<evidence type="ECO:0000313" key="3">
    <source>
        <dbReference type="Proteomes" id="UP000034883"/>
    </source>
</evidence>
<dbReference type="AlphaFoldDB" id="A0A0F6SEC1"/>
<feature type="region of interest" description="Disordered" evidence="1">
    <location>
        <begin position="1"/>
        <end position="32"/>
    </location>
</feature>
<evidence type="ECO:0000256" key="1">
    <source>
        <dbReference type="SAM" id="MobiDB-lite"/>
    </source>
</evidence>
<name>A0A0F6SEC1_9BACT</name>
<dbReference type="KEGG" id="samy:DB32_002083"/>
<accession>A0A0F6SEC1</accession>
<gene>
    <name evidence="2" type="ORF">DB32_002083</name>
</gene>